<dbReference type="Gene3D" id="3.60.15.10">
    <property type="entry name" value="Ribonuclease Z/Hydroxyacylglutathione hydrolase-like"/>
    <property type="match status" value="1"/>
</dbReference>
<evidence type="ECO:0000256" key="1">
    <source>
        <dbReference type="ARBA" id="ARBA00022801"/>
    </source>
</evidence>
<dbReference type="PANTHER" id="PTHR43546:SF9">
    <property type="entry name" value="L-ASCORBATE-6-PHOSPHATE LACTONASE ULAG-RELATED"/>
    <property type="match status" value="1"/>
</dbReference>
<feature type="domain" description="Metallo-beta-lactamase" evidence="2">
    <location>
        <begin position="44"/>
        <end position="247"/>
    </location>
</feature>
<evidence type="ECO:0000259" key="2">
    <source>
        <dbReference type="Pfam" id="PF12706"/>
    </source>
</evidence>
<evidence type="ECO:0000313" key="3">
    <source>
        <dbReference type="EMBL" id="MTI98833.1"/>
    </source>
</evidence>
<dbReference type="PANTHER" id="PTHR43546">
    <property type="entry name" value="UPF0173 METAL-DEPENDENT HYDROLASE MJ1163-RELATED"/>
    <property type="match status" value="1"/>
</dbReference>
<dbReference type="AlphaFoldDB" id="A0A844I1P3"/>
<protein>
    <submittedName>
        <fullName evidence="3">MBL fold metallo-hydrolase</fullName>
    </submittedName>
</protein>
<dbReference type="InterPro" id="IPR001279">
    <property type="entry name" value="Metallo-B-lactamas"/>
</dbReference>
<dbReference type="EMBL" id="VENC01000008">
    <property type="protein sequence ID" value="MTI98833.1"/>
    <property type="molecule type" value="Genomic_DNA"/>
</dbReference>
<dbReference type="InterPro" id="IPR050114">
    <property type="entry name" value="UPF0173_UPF0282_UlaG_hydrolase"/>
</dbReference>
<dbReference type="PROSITE" id="PS51257">
    <property type="entry name" value="PROKAR_LIPOPROTEIN"/>
    <property type="match status" value="1"/>
</dbReference>
<dbReference type="Proteomes" id="UP000431462">
    <property type="component" value="Unassembled WGS sequence"/>
</dbReference>
<accession>A0A844I1P3</accession>
<organism evidence="3 4">
    <name type="scientific">Marinobacter adhaerens</name>
    <dbReference type="NCBI Taxonomy" id="1033846"/>
    <lineage>
        <taxon>Bacteria</taxon>
        <taxon>Pseudomonadati</taxon>
        <taxon>Pseudomonadota</taxon>
        <taxon>Gammaproteobacteria</taxon>
        <taxon>Pseudomonadales</taxon>
        <taxon>Marinobacteraceae</taxon>
        <taxon>Marinobacter</taxon>
    </lineage>
</organism>
<sequence length="285" mass="31122">MRSISNANSNVAAACPSQKSATVQVCLQHIRNATVKLKYAGVTFLIDPMLAEKGRYPGLPGTYQSHIRNPTVDLPLPASEIIDDVDAVILTHAHPDHWDETAEALIPRDIRVFVQNQLDAKTIRSQNFENVTILADKEDFRGVSIYRTEGIHGSKDLYSMSGIGEILGEVMGVVLKSYGQQTVYIAGDTVWGSEVQEALQLFKPEITVLNAGHAVLEGLDDHPILMGKEAVKQVALAAPSTRIVAVHLEAINHCTLSRTELRSYLDDHGIGDRVLIPEDGGLLML</sequence>
<dbReference type="GO" id="GO:0016787">
    <property type="term" value="F:hydrolase activity"/>
    <property type="evidence" value="ECO:0007669"/>
    <property type="project" value="UniProtKB-KW"/>
</dbReference>
<dbReference type="Pfam" id="PF12706">
    <property type="entry name" value="Lactamase_B_2"/>
    <property type="match status" value="1"/>
</dbReference>
<name>A0A844I1P3_9GAMM</name>
<dbReference type="SUPFAM" id="SSF56281">
    <property type="entry name" value="Metallo-hydrolase/oxidoreductase"/>
    <property type="match status" value="1"/>
</dbReference>
<gene>
    <name evidence="3" type="ORF">FH752_09445</name>
</gene>
<evidence type="ECO:0000313" key="4">
    <source>
        <dbReference type="Proteomes" id="UP000431462"/>
    </source>
</evidence>
<dbReference type="InterPro" id="IPR036866">
    <property type="entry name" value="RibonucZ/Hydroxyglut_hydro"/>
</dbReference>
<reference evidence="3 4" key="1">
    <citation type="submission" date="2019-06" db="EMBL/GenBank/DDBJ databases">
        <title>Enrichment of Autotrophic Halophilic Microorganisms from Red Sea Brine Pool Using Microbial Electrosynthesis System.</title>
        <authorList>
            <person name="Alqahtani M.F."/>
            <person name="Bajracharya S."/>
            <person name="Katuri K.P."/>
            <person name="Ali M."/>
            <person name="Saikaly P.E."/>
        </authorList>
    </citation>
    <scope>NUCLEOTIDE SEQUENCE [LARGE SCALE GENOMIC DNA]</scope>
    <source>
        <strain evidence="3">MES15</strain>
    </source>
</reference>
<proteinExistence type="predicted"/>
<comment type="caution">
    <text evidence="3">The sequence shown here is derived from an EMBL/GenBank/DDBJ whole genome shotgun (WGS) entry which is preliminary data.</text>
</comment>
<keyword evidence="1 3" id="KW-0378">Hydrolase</keyword>